<dbReference type="AlphaFoldDB" id="A0A914M1A4"/>
<proteinExistence type="predicted"/>
<evidence type="ECO:0000313" key="1">
    <source>
        <dbReference type="Proteomes" id="UP000887563"/>
    </source>
</evidence>
<accession>A0A914M1A4</accession>
<sequence length="66" mass="7385">MFYVKNYGSSVSLNSIEQSTEFASLLKQIDKDNKPPSILMLNQYALNMTLKAAEKLRHKCHAPAGV</sequence>
<protein>
    <submittedName>
        <fullName evidence="2">Uncharacterized protein</fullName>
    </submittedName>
</protein>
<organism evidence="1 2">
    <name type="scientific">Meloidogyne incognita</name>
    <name type="common">Southern root-knot nematode worm</name>
    <name type="synonym">Oxyuris incognita</name>
    <dbReference type="NCBI Taxonomy" id="6306"/>
    <lineage>
        <taxon>Eukaryota</taxon>
        <taxon>Metazoa</taxon>
        <taxon>Ecdysozoa</taxon>
        <taxon>Nematoda</taxon>
        <taxon>Chromadorea</taxon>
        <taxon>Rhabditida</taxon>
        <taxon>Tylenchina</taxon>
        <taxon>Tylenchomorpha</taxon>
        <taxon>Tylenchoidea</taxon>
        <taxon>Meloidogynidae</taxon>
        <taxon>Meloidogyninae</taxon>
        <taxon>Meloidogyne</taxon>
        <taxon>Meloidogyne incognita group</taxon>
    </lineage>
</organism>
<evidence type="ECO:0000313" key="2">
    <source>
        <dbReference type="WBParaSite" id="Minc3s01149g21192"/>
    </source>
</evidence>
<dbReference type="Proteomes" id="UP000887563">
    <property type="component" value="Unplaced"/>
</dbReference>
<name>A0A914M1A4_MELIC</name>
<dbReference type="WBParaSite" id="Minc3s01149g21192">
    <property type="protein sequence ID" value="Minc3s01149g21192"/>
    <property type="gene ID" value="Minc3s01149g21192"/>
</dbReference>
<reference evidence="2" key="1">
    <citation type="submission" date="2022-11" db="UniProtKB">
        <authorList>
            <consortium name="WormBaseParasite"/>
        </authorList>
    </citation>
    <scope>IDENTIFICATION</scope>
</reference>
<keyword evidence="1" id="KW-1185">Reference proteome</keyword>